<reference evidence="3 4" key="1">
    <citation type="submission" date="2020-01" db="EMBL/GenBank/DDBJ databases">
        <authorList>
            <person name="Chen S."/>
        </authorList>
    </citation>
    <scope>NUCLEOTIDE SEQUENCE [LARGE SCALE GENOMIC DNA]</scope>
    <source>
        <strain evidence="3 4">GS-10</strain>
    </source>
</reference>
<evidence type="ECO:0000256" key="1">
    <source>
        <dbReference type="ARBA" id="ARBA00023002"/>
    </source>
</evidence>
<gene>
    <name evidence="3" type="ORF">GR167_08015</name>
</gene>
<name>A0A6L8LGK4_9RHOB</name>
<evidence type="ECO:0000313" key="3">
    <source>
        <dbReference type="EMBL" id="MYM55247.1"/>
    </source>
</evidence>
<dbReference type="PANTHER" id="PTHR13847:SF281">
    <property type="entry name" value="FAD DEPENDENT OXIDOREDUCTASE DOMAIN-CONTAINING PROTEIN"/>
    <property type="match status" value="1"/>
</dbReference>
<protein>
    <submittedName>
        <fullName evidence="3">FAD-dependent oxidoreductase</fullName>
    </submittedName>
</protein>
<dbReference type="GO" id="GO:0016491">
    <property type="term" value="F:oxidoreductase activity"/>
    <property type="evidence" value="ECO:0007669"/>
    <property type="project" value="UniProtKB-KW"/>
</dbReference>
<dbReference type="PANTHER" id="PTHR13847">
    <property type="entry name" value="SARCOSINE DEHYDROGENASE-RELATED"/>
    <property type="match status" value="1"/>
</dbReference>
<dbReference type="InterPro" id="IPR036188">
    <property type="entry name" value="FAD/NAD-bd_sf"/>
</dbReference>
<dbReference type="SUPFAM" id="SSF51905">
    <property type="entry name" value="FAD/NAD(P)-binding domain"/>
    <property type="match status" value="1"/>
</dbReference>
<dbReference type="GO" id="GO:0005737">
    <property type="term" value="C:cytoplasm"/>
    <property type="evidence" value="ECO:0007669"/>
    <property type="project" value="TreeGrafter"/>
</dbReference>
<accession>A0A6L8LGK4</accession>
<dbReference type="InterPro" id="IPR006076">
    <property type="entry name" value="FAD-dep_OxRdtase"/>
</dbReference>
<dbReference type="AlphaFoldDB" id="A0A6L8LGK4"/>
<proteinExistence type="predicted"/>
<evidence type="ECO:0000313" key="4">
    <source>
        <dbReference type="Proteomes" id="UP000479043"/>
    </source>
</evidence>
<sequence>MQRIMSDYAYGPEPRKSCFWGVSTIAADQMPPARGSVRTEYAVIGAGFTGLNAALKLAQAGHAVAVFEAESPGWGASARNGGFCCLGGTKLPFKMIAKRHGQQGLLDWCATEIAAIEQVRGFLDRTGTDADTHSKGETILAHTPAAMRGLRHEQAELETAYGFKTELIEREELAGHGMRGRFFGGLTMPNGFGLNPRKYSDGLARACLAAGVTIHGLSPILSVKRDQGGFALQTPEASVQADKVIFATNGYSSEDVPGWMRSRYMPLQSNVLVTRPLKPDEIRAGWSSDQMAYTHQTFLHYFRLMPNGQFLFGMRGGLTSSPQSDVALHRRTRKQFEQAFPAWAHVESPYNWNGVLAFSLKGAPYVGPIPELPGAFVGFAYHGNGVAMGSYAGALLGDIAQGKEPDRLYPALLRDVPGRFPLGRHRRMLMAPGYAYAALTGK</sequence>
<keyword evidence="4" id="KW-1185">Reference proteome</keyword>
<evidence type="ECO:0000259" key="2">
    <source>
        <dbReference type="Pfam" id="PF01266"/>
    </source>
</evidence>
<keyword evidence="1" id="KW-0560">Oxidoreductase</keyword>
<organism evidence="3 4">
    <name type="scientific">Thalassovita mangrovi</name>
    <dbReference type="NCBI Taxonomy" id="2692236"/>
    <lineage>
        <taxon>Bacteria</taxon>
        <taxon>Pseudomonadati</taxon>
        <taxon>Pseudomonadota</taxon>
        <taxon>Alphaproteobacteria</taxon>
        <taxon>Rhodobacterales</taxon>
        <taxon>Roseobacteraceae</taxon>
        <taxon>Thalassovita</taxon>
    </lineage>
</organism>
<dbReference type="Pfam" id="PF01266">
    <property type="entry name" value="DAO"/>
    <property type="match status" value="1"/>
</dbReference>
<feature type="domain" description="FAD dependent oxidoreductase" evidence="2">
    <location>
        <begin position="41"/>
        <end position="398"/>
    </location>
</feature>
<comment type="caution">
    <text evidence="3">The sequence shown here is derived from an EMBL/GenBank/DDBJ whole genome shotgun (WGS) entry which is preliminary data.</text>
</comment>
<dbReference type="EMBL" id="WWEN01000003">
    <property type="protein sequence ID" value="MYM55247.1"/>
    <property type="molecule type" value="Genomic_DNA"/>
</dbReference>
<dbReference type="Gene3D" id="3.50.50.60">
    <property type="entry name" value="FAD/NAD(P)-binding domain"/>
    <property type="match status" value="1"/>
</dbReference>
<dbReference type="Proteomes" id="UP000479043">
    <property type="component" value="Unassembled WGS sequence"/>
</dbReference>
<dbReference type="Gene3D" id="3.30.9.10">
    <property type="entry name" value="D-Amino Acid Oxidase, subunit A, domain 2"/>
    <property type="match status" value="1"/>
</dbReference>